<dbReference type="EMBL" id="VOHS01000005">
    <property type="protein sequence ID" value="TWW01143.1"/>
    <property type="molecule type" value="Genomic_DNA"/>
</dbReference>
<feature type="transmembrane region" description="Helical" evidence="1">
    <location>
        <begin position="37"/>
        <end position="60"/>
    </location>
</feature>
<keyword evidence="1" id="KW-0472">Membrane</keyword>
<evidence type="ECO:0000256" key="1">
    <source>
        <dbReference type="SAM" id="Phobius"/>
    </source>
</evidence>
<feature type="transmembrane region" description="Helical" evidence="1">
    <location>
        <begin position="80"/>
        <end position="98"/>
    </location>
</feature>
<keyword evidence="1" id="KW-0812">Transmembrane</keyword>
<comment type="caution">
    <text evidence="2">The sequence shown here is derived from an EMBL/GenBank/DDBJ whole genome shotgun (WGS) entry which is preliminary data.</text>
</comment>
<feature type="transmembrane region" description="Helical" evidence="1">
    <location>
        <begin position="134"/>
        <end position="150"/>
    </location>
</feature>
<keyword evidence="1" id="KW-1133">Transmembrane helix</keyword>
<evidence type="ECO:0000313" key="3">
    <source>
        <dbReference type="Proteomes" id="UP000318815"/>
    </source>
</evidence>
<feature type="transmembrane region" description="Helical" evidence="1">
    <location>
        <begin position="232"/>
        <end position="249"/>
    </location>
</feature>
<accession>A0A5C6LVA1</accession>
<dbReference type="Proteomes" id="UP000318815">
    <property type="component" value="Unassembled WGS sequence"/>
</dbReference>
<feature type="transmembrane region" description="Helical" evidence="1">
    <location>
        <begin position="289"/>
        <end position="308"/>
    </location>
</feature>
<feature type="transmembrane region" description="Helical" evidence="1">
    <location>
        <begin position="200"/>
        <end position="220"/>
    </location>
</feature>
<feature type="transmembrane region" description="Helical" evidence="1">
    <location>
        <begin position="162"/>
        <end position="179"/>
    </location>
</feature>
<feature type="transmembrane region" description="Helical" evidence="1">
    <location>
        <begin position="261"/>
        <end position="283"/>
    </location>
</feature>
<reference evidence="2 3" key="1">
    <citation type="submission" date="2019-08" db="EMBL/GenBank/DDBJ databases">
        <title>Whole genome sequencing of chitin degrading bacteria Chitinophaga pinensis YS16.</title>
        <authorList>
            <person name="Singh R.P."/>
            <person name="Manchanda G."/>
            <person name="Maurya I.K."/>
            <person name="Joshi N.K."/>
            <person name="Srivastava A.K."/>
        </authorList>
    </citation>
    <scope>NUCLEOTIDE SEQUENCE [LARGE SCALE GENOMIC DNA]</scope>
    <source>
        <strain evidence="2 3">YS-16</strain>
    </source>
</reference>
<proteinExistence type="predicted"/>
<dbReference type="InterPro" id="IPR032713">
    <property type="entry name" value="EmrE"/>
</dbReference>
<dbReference type="RefSeq" id="WP_146304401.1">
    <property type="nucleotide sequence ID" value="NZ_VOHS01000005.1"/>
</dbReference>
<evidence type="ECO:0000313" key="2">
    <source>
        <dbReference type="EMBL" id="TWW01143.1"/>
    </source>
</evidence>
<sequence>MSEQRKVLKAILWGITASLFLSSTFIINSLISGTGGHWAWTAALRSLFLIPILGVVVLLAGQLKATLSAIRQAPVTFLKWGIIGFGCLYTLLAVASLWSPGWMVAATFQINILAGILLAPLIYPDHRKVIPKKALIISVVILSGVFIMQLEKLTELHSLRNTILSILTVIAGAIVWPLGNRRLMVDLEQKGLHLNALQRVLGMSIGCLPLLVILSITGFVKSGPPTLLQCESSFLSALFSGFLGGVGFYQATQIVSRNTVALAAIEATQAFEILFTLIGEIVLKGAQFPGGYAQVGFCVVLVGISVHFRNTWKQAGYQPAPIEKTS</sequence>
<protein>
    <submittedName>
        <fullName evidence="2">Multidrug resistance efflux transporter family protein</fullName>
    </submittedName>
</protein>
<organism evidence="2 3">
    <name type="scientific">Chitinophaga pinensis</name>
    <dbReference type="NCBI Taxonomy" id="79329"/>
    <lineage>
        <taxon>Bacteria</taxon>
        <taxon>Pseudomonadati</taxon>
        <taxon>Bacteroidota</taxon>
        <taxon>Chitinophagia</taxon>
        <taxon>Chitinophagales</taxon>
        <taxon>Chitinophagaceae</taxon>
        <taxon>Chitinophaga</taxon>
    </lineage>
</organism>
<name>A0A5C6LVA1_9BACT</name>
<feature type="transmembrane region" description="Helical" evidence="1">
    <location>
        <begin position="104"/>
        <end position="122"/>
    </location>
</feature>
<dbReference type="Pfam" id="PF13536">
    <property type="entry name" value="EmrE"/>
    <property type="match status" value="1"/>
</dbReference>
<dbReference type="OrthoDB" id="3457556at2"/>
<dbReference type="AlphaFoldDB" id="A0A5C6LVA1"/>
<gene>
    <name evidence="2" type="ORF">FEF09_06665</name>
</gene>
<keyword evidence="3" id="KW-1185">Reference proteome</keyword>
<feature type="transmembrane region" description="Helical" evidence="1">
    <location>
        <begin position="12"/>
        <end position="31"/>
    </location>
</feature>